<evidence type="ECO:0000256" key="1">
    <source>
        <dbReference type="SAM" id="MobiDB-lite"/>
    </source>
</evidence>
<dbReference type="AlphaFoldDB" id="A0A3M6TJX0"/>
<proteinExistence type="predicted"/>
<dbReference type="OrthoDB" id="6159137at2759"/>
<sequence length="87" mass="10021">MAANVDILNTKKSYGMMDSGKLEETRRNFGPWFFEGNDRDINSTYERSEATSPSNYTRNAQGVFVQKKPQLLKENKINSNSLDRKLK</sequence>
<feature type="region of interest" description="Disordered" evidence="1">
    <location>
        <begin position="67"/>
        <end position="87"/>
    </location>
</feature>
<reference evidence="2 3" key="1">
    <citation type="journal article" date="2018" name="Sci. Rep.">
        <title>Comparative analysis of the Pocillopora damicornis genome highlights role of immune system in coral evolution.</title>
        <authorList>
            <person name="Cunning R."/>
            <person name="Bay R.A."/>
            <person name="Gillette P."/>
            <person name="Baker A.C."/>
            <person name="Traylor-Knowles N."/>
        </authorList>
    </citation>
    <scope>NUCLEOTIDE SEQUENCE [LARGE SCALE GENOMIC DNA]</scope>
    <source>
        <strain evidence="2">RSMAS</strain>
        <tissue evidence="2">Whole animal</tissue>
    </source>
</reference>
<dbReference type="Proteomes" id="UP000275408">
    <property type="component" value="Unassembled WGS sequence"/>
</dbReference>
<evidence type="ECO:0000313" key="2">
    <source>
        <dbReference type="EMBL" id="RMX41733.1"/>
    </source>
</evidence>
<keyword evidence="3" id="KW-1185">Reference proteome</keyword>
<feature type="non-terminal residue" evidence="2">
    <location>
        <position position="87"/>
    </location>
</feature>
<comment type="caution">
    <text evidence="2">The sequence shown here is derived from an EMBL/GenBank/DDBJ whole genome shotgun (WGS) entry which is preliminary data.</text>
</comment>
<name>A0A3M6TJX0_POCDA</name>
<dbReference type="EMBL" id="RCHS01003444">
    <property type="protein sequence ID" value="RMX41733.1"/>
    <property type="molecule type" value="Genomic_DNA"/>
</dbReference>
<evidence type="ECO:0000313" key="3">
    <source>
        <dbReference type="Proteomes" id="UP000275408"/>
    </source>
</evidence>
<accession>A0A3M6TJX0</accession>
<protein>
    <submittedName>
        <fullName evidence="2">Uncharacterized protein</fullName>
    </submittedName>
</protein>
<feature type="compositionally biased region" description="Basic and acidic residues" evidence="1">
    <location>
        <begin position="71"/>
        <end position="87"/>
    </location>
</feature>
<organism evidence="2 3">
    <name type="scientific">Pocillopora damicornis</name>
    <name type="common">Cauliflower coral</name>
    <name type="synonym">Millepora damicornis</name>
    <dbReference type="NCBI Taxonomy" id="46731"/>
    <lineage>
        <taxon>Eukaryota</taxon>
        <taxon>Metazoa</taxon>
        <taxon>Cnidaria</taxon>
        <taxon>Anthozoa</taxon>
        <taxon>Hexacorallia</taxon>
        <taxon>Scleractinia</taxon>
        <taxon>Astrocoeniina</taxon>
        <taxon>Pocilloporidae</taxon>
        <taxon>Pocillopora</taxon>
    </lineage>
</organism>
<gene>
    <name evidence="2" type="ORF">pdam_00005578</name>
</gene>